<dbReference type="Proteomes" id="UP000031366">
    <property type="component" value="Unassembled WGS sequence"/>
</dbReference>
<dbReference type="InterPro" id="IPR011991">
    <property type="entry name" value="ArsR-like_HTH"/>
</dbReference>
<feature type="domain" description="HTH marR-type" evidence="4">
    <location>
        <begin position="1"/>
        <end position="140"/>
    </location>
</feature>
<dbReference type="PANTHER" id="PTHR42756:SF1">
    <property type="entry name" value="TRANSCRIPTIONAL REPRESSOR OF EMRAB OPERON"/>
    <property type="match status" value="1"/>
</dbReference>
<evidence type="ECO:0000313" key="5">
    <source>
        <dbReference type="EMBL" id="KIE45340.1"/>
    </source>
</evidence>
<dbReference type="SMART" id="SM00347">
    <property type="entry name" value="HTH_MARR"/>
    <property type="match status" value="1"/>
</dbReference>
<dbReference type="RefSeq" id="WP_039635370.1">
    <property type="nucleotide sequence ID" value="NZ_AYSO01000019.1"/>
</dbReference>
<dbReference type="Gene3D" id="1.10.10.10">
    <property type="entry name" value="Winged helix-like DNA-binding domain superfamily/Winged helix DNA-binding domain"/>
    <property type="match status" value="1"/>
</dbReference>
<reference evidence="5 6" key="1">
    <citation type="journal article" date="2015" name="Infect. Genet. Evol.">
        <title>Genomic sequences of six botulinum neurotoxin-producing strains representing three clostridial species illustrate the mobility and diversity of botulinum neurotoxin genes.</title>
        <authorList>
            <person name="Smith T.J."/>
            <person name="Hill K.K."/>
            <person name="Xie G."/>
            <person name="Foley B.T."/>
            <person name="Williamson C.H."/>
            <person name="Foster J.T."/>
            <person name="Johnson S.L."/>
            <person name="Chertkov O."/>
            <person name="Teshima H."/>
            <person name="Gibbons H.S."/>
            <person name="Johnsky L.A."/>
            <person name="Karavis M.A."/>
            <person name="Smith L.A."/>
        </authorList>
    </citation>
    <scope>NUCLEOTIDE SEQUENCE [LARGE SCALE GENOMIC DNA]</scope>
    <source>
        <strain evidence="5 6">CDC 2741</strain>
    </source>
</reference>
<organism evidence="5 6">
    <name type="scientific">Clostridium argentinense CDC 2741</name>
    <dbReference type="NCBI Taxonomy" id="1418104"/>
    <lineage>
        <taxon>Bacteria</taxon>
        <taxon>Bacillati</taxon>
        <taxon>Bacillota</taxon>
        <taxon>Clostridia</taxon>
        <taxon>Eubacteriales</taxon>
        <taxon>Clostridiaceae</taxon>
        <taxon>Clostridium</taxon>
    </lineage>
</organism>
<dbReference type="InterPro" id="IPR000835">
    <property type="entry name" value="HTH_MarR-typ"/>
</dbReference>
<keyword evidence="6" id="KW-1185">Reference proteome</keyword>
<dbReference type="OrthoDB" id="3232829at2"/>
<dbReference type="PROSITE" id="PS50995">
    <property type="entry name" value="HTH_MARR_2"/>
    <property type="match status" value="1"/>
</dbReference>
<accession>A0A0C1UCU8</accession>
<dbReference type="GO" id="GO:0003677">
    <property type="term" value="F:DNA binding"/>
    <property type="evidence" value="ECO:0007669"/>
    <property type="project" value="UniProtKB-KW"/>
</dbReference>
<dbReference type="PRINTS" id="PR00598">
    <property type="entry name" value="HTHMARR"/>
</dbReference>
<evidence type="ECO:0000256" key="3">
    <source>
        <dbReference type="ARBA" id="ARBA00023163"/>
    </source>
</evidence>
<proteinExistence type="predicted"/>
<evidence type="ECO:0000256" key="1">
    <source>
        <dbReference type="ARBA" id="ARBA00023015"/>
    </source>
</evidence>
<evidence type="ECO:0000259" key="4">
    <source>
        <dbReference type="PROSITE" id="PS50995"/>
    </source>
</evidence>
<gene>
    <name evidence="5" type="ORF">U732_2758</name>
</gene>
<comment type="caution">
    <text evidence="5">The sequence shown here is derived from an EMBL/GenBank/DDBJ whole genome shotgun (WGS) entry which is preliminary data.</text>
</comment>
<keyword evidence="1" id="KW-0805">Transcription regulation</keyword>
<dbReference type="PANTHER" id="PTHR42756">
    <property type="entry name" value="TRANSCRIPTIONAL REGULATOR, MARR"/>
    <property type="match status" value="1"/>
</dbReference>
<dbReference type="InterPro" id="IPR036390">
    <property type="entry name" value="WH_DNA-bd_sf"/>
</dbReference>
<evidence type="ECO:0000313" key="6">
    <source>
        <dbReference type="Proteomes" id="UP000031366"/>
    </source>
</evidence>
<keyword evidence="3" id="KW-0804">Transcription</keyword>
<dbReference type="EMBL" id="AYSO01000019">
    <property type="protein sequence ID" value="KIE45340.1"/>
    <property type="molecule type" value="Genomic_DNA"/>
</dbReference>
<dbReference type="CDD" id="cd00090">
    <property type="entry name" value="HTH_ARSR"/>
    <property type="match status" value="1"/>
</dbReference>
<dbReference type="Pfam" id="PF01047">
    <property type="entry name" value="MarR"/>
    <property type="match status" value="1"/>
</dbReference>
<dbReference type="InterPro" id="IPR036388">
    <property type="entry name" value="WH-like_DNA-bd_sf"/>
</dbReference>
<keyword evidence="2" id="KW-0238">DNA-binding</keyword>
<name>A0A0C1UCU8_9CLOT</name>
<dbReference type="STRING" id="29341.RSJ17_20460"/>
<dbReference type="AlphaFoldDB" id="A0A0C1UCU8"/>
<protein>
    <recommendedName>
        <fullName evidence="4">HTH marR-type domain-containing protein</fullName>
    </recommendedName>
</protein>
<evidence type="ECO:0000256" key="2">
    <source>
        <dbReference type="ARBA" id="ARBA00023125"/>
    </source>
</evidence>
<dbReference type="GO" id="GO:0003700">
    <property type="term" value="F:DNA-binding transcription factor activity"/>
    <property type="evidence" value="ECO:0007669"/>
    <property type="project" value="InterPro"/>
</dbReference>
<dbReference type="SUPFAM" id="SSF46785">
    <property type="entry name" value="Winged helix' DNA-binding domain"/>
    <property type="match status" value="1"/>
</dbReference>
<sequence>MNEELIQYVKEMREADYACNLMLLQEYKDLMDDEISTKQGVLLELVHKHGSLNISEIAEAMKITSSAVSQIVSKLEKEGYIKREINPSNRREIFVEMDEKGIEYFKRCEEVERSIINRFYSKLDWDEIVVLRKLSLKFKKVIEKELEQK</sequence>